<evidence type="ECO:0000256" key="3">
    <source>
        <dbReference type="ARBA" id="ARBA00022723"/>
    </source>
</evidence>
<gene>
    <name evidence="7" type="ORF">SAMN05216548_1286</name>
</gene>
<name>A0A1H9QFV6_9HYPH</name>
<proteinExistence type="predicted"/>
<dbReference type="InterPro" id="IPR013785">
    <property type="entry name" value="Aldolase_TIM"/>
</dbReference>
<dbReference type="Pfam" id="PF04055">
    <property type="entry name" value="Radical_SAM"/>
    <property type="match status" value="1"/>
</dbReference>
<evidence type="ECO:0000256" key="1">
    <source>
        <dbReference type="ARBA" id="ARBA00001966"/>
    </source>
</evidence>
<feature type="domain" description="Radical SAM core" evidence="6">
    <location>
        <begin position="103"/>
        <end position="321"/>
    </location>
</feature>
<comment type="cofactor">
    <cofactor evidence="1">
        <name>[4Fe-4S] cluster</name>
        <dbReference type="ChEBI" id="CHEBI:49883"/>
    </cofactor>
</comment>
<dbReference type="AlphaFoldDB" id="A0A1H9QFV6"/>
<dbReference type="SUPFAM" id="SSF102114">
    <property type="entry name" value="Radical SAM enzymes"/>
    <property type="match status" value="1"/>
</dbReference>
<dbReference type="InterPro" id="IPR024032">
    <property type="entry name" value="rSAM_paired_HxsC"/>
</dbReference>
<keyword evidence="8" id="KW-1185">Reference proteome</keyword>
<dbReference type="STRING" id="1855383.SAMN05216548_1286"/>
<dbReference type="Gene3D" id="3.20.20.70">
    <property type="entry name" value="Aldolase class I"/>
    <property type="match status" value="1"/>
</dbReference>
<evidence type="ECO:0000256" key="5">
    <source>
        <dbReference type="ARBA" id="ARBA00023014"/>
    </source>
</evidence>
<dbReference type="GO" id="GO:0003824">
    <property type="term" value="F:catalytic activity"/>
    <property type="evidence" value="ECO:0007669"/>
    <property type="project" value="InterPro"/>
</dbReference>
<keyword evidence="4" id="KW-0408">Iron</keyword>
<dbReference type="CDD" id="cd01335">
    <property type="entry name" value="Radical_SAM"/>
    <property type="match status" value="1"/>
</dbReference>
<sequence>MALPLHTRCEATGNLPSLPLKVLSLGEMLEGQYPLDRTLIDLRENADLVDLTALASLGVAAVLLMIDPGNAPLPSLYAVRNPAVIAPGDVIRVRDNGQINVLFRRAANANAVFTTERCNSRCLMCSQPPREIDDTWRVREILDLLPLIDRDLQFLGFTGGEPTLLGSGLCEILSAASTDLPSTRFHVLTNGRTFQDSDYAAQFGNVSGRVTWGVPLYADVAALHDYVVQAPGAFAETIDGIYNLGELGHRIEIRCVVHAQTLPRLQKLGEFIYRNMPFVSHVALMGLEPMGFAKGNRDLLWVDPADYKEIVQDTAERLQQSGMNVSLYNMPLCTLDRWAWPLARQSISDWKNNYAPECEACEVRGSCAGFFQSTDATWRSRNLSPIRPTEVAV</sequence>
<dbReference type="InterPro" id="IPR050377">
    <property type="entry name" value="Radical_SAM_PqqE_MftC-like"/>
</dbReference>
<dbReference type="SFLD" id="SFLDS00029">
    <property type="entry name" value="Radical_SAM"/>
    <property type="match status" value="1"/>
</dbReference>
<dbReference type="SFLD" id="SFLDG01103">
    <property type="entry name" value="Uncharacterised_Radical_SAM_Su"/>
    <property type="match status" value="1"/>
</dbReference>
<dbReference type="GO" id="GO:0046872">
    <property type="term" value="F:metal ion binding"/>
    <property type="evidence" value="ECO:0007669"/>
    <property type="project" value="UniProtKB-KW"/>
</dbReference>
<evidence type="ECO:0000256" key="4">
    <source>
        <dbReference type="ARBA" id="ARBA00023004"/>
    </source>
</evidence>
<dbReference type="InterPro" id="IPR058240">
    <property type="entry name" value="rSAM_sf"/>
</dbReference>
<dbReference type="InterPro" id="IPR007197">
    <property type="entry name" value="rSAM"/>
</dbReference>
<keyword evidence="2" id="KW-0949">S-adenosyl-L-methionine</keyword>
<evidence type="ECO:0000256" key="2">
    <source>
        <dbReference type="ARBA" id="ARBA00022691"/>
    </source>
</evidence>
<dbReference type="OrthoDB" id="9810775at2"/>
<keyword evidence="3" id="KW-0479">Metal-binding</keyword>
<organism evidence="7 8">
    <name type="scientific">Faunimonas pinastri</name>
    <dbReference type="NCBI Taxonomy" id="1855383"/>
    <lineage>
        <taxon>Bacteria</taxon>
        <taxon>Pseudomonadati</taxon>
        <taxon>Pseudomonadota</taxon>
        <taxon>Alphaproteobacteria</taxon>
        <taxon>Hyphomicrobiales</taxon>
        <taxon>Afifellaceae</taxon>
        <taxon>Faunimonas</taxon>
    </lineage>
</organism>
<dbReference type="PANTHER" id="PTHR11228">
    <property type="entry name" value="RADICAL SAM DOMAIN PROTEIN"/>
    <property type="match status" value="1"/>
</dbReference>
<evidence type="ECO:0000313" key="8">
    <source>
        <dbReference type="Proteomes" id="UP000199647"/>
    </source>
</evidence>
<accession>A0A1H9QFV6</accession>
<dbReference type="NCBIfam" id="TIGR03977">
    <property type="entry name" value="rSAM_pair_HxsC"/>
    <property type="match status" value="1"/>
</dbReference>
<dbReference type="PROSITE" id="PS51918">
    <property type="entry name" value="RADICAL_SAM"/>
    <property type="match status" value="1"/>
</dbReference>
<protein>
    <submittedName>
        <fullName evidence="7">His-Xaa-Ser system radical SAM maturase HxsC</fullName>
    </submittedName>
</protein>
<dbReference type="PANTHER" id="PTHR11228:SF34">
    <property type="entry name" value="TUNGSTEN-CONTAINING ALDEHYDE FERREDOXIN OXIDOREDUCTASE COFACTOR MODIFYING PROTEIN"/>
    <property type="match status" value="1"/>
</dbReference>
<keyword evidence="5" id="KW-0411">Iron-sulfur</keyword>
<dbReference type="EMBL" id="FOFG01000028">
    <property type="protein sequence ID" value="SER59354.1"/>
    <property type="molecule type" value="Genomic_DNA"/>
</dbReference>
<dbReference type="GO" id="GO:0051536">
    <property type="term" value="F:iron-sulfur cluster binding"/>
    <property type="evidence" value="ECO:0007669"/>
    <property type="project" value="UniProtKB-KW"/>
</dbReference>
<reference evidence="7 8" key="1">
    <citation type="submission" date="2016-10" db="EMBL/GenBank/DDBJ databases">
        <authorList>
            <person name="de Groot N.N."/>
        </authorList>
    </citation>
    <scope>NUCLEOTIDE SEQUENCE [LARGE SCALE GENOMIC DNA]</scope>
    <source>
        <strain evidence="7 8">A52C2</strain>
    </source>
</reference>
<evidence type="ECO:0000313" key="7">
    <source>
        <dbReference type="EMBL" id="SER59354.1"/>
    </source>
</evidence>
<dbReference type="Proteomes" id="UP000199647">
    <property type="component" value="Unassembled WGS sequence"/>
</dbReference>
<dbReference type="SFLD" id="SFLDG01067">
    <property type="entry name" value="SPASM/twitch_domain_containing"/>
    <property type="match status" value="1"/>
</dbReference>
<evidence type="ECO:0000259" key="6">
    <source>
        <dbReference type="PROSITE" id="PS51918"/>
    </source>
</evidence>